<name>A0A0B0Q1G8_GOSAR</name>
<reference evidence="2" key="1">
    <citation type="submission" date="2014-09" db="EMBL/GenBank/DDBJ databases">
        <authorList>
            <person name="Mudge J."/>
            <person name="Ramaraj T."/>
            <person name="Lindquist I.E."/>
            <person name="Bharti A.K."/>
            <person name="Sundararajan A."/>
            <person name="Cameron C.T."/>
            <person name="Woodward J.E."/>
            <person name="May G.D."/>
            <person name="Brubaker C."/>
            <person name="Broadhvest J."/>
            <person name="Wilkins T.A."/>
        </authorList>
    </citation>
    <scope>NUCLEOTIDE SEQUENCE</scope>
    <source>
        <strain evidence="2">cv. AKA8401</strain>
    </source>
</reference>
<proteinExistence type="predicted"/>
<sequence>MYFQFLFVKKSTHIARNELSLGSHVEVFSKFAFKFQNNQLILREVS</sequence>
<dbReference type="EMBL" id="KN451079">
    <property type="protein sequence ID" value="KHG29656.1"/>
    <property type="molecule type" value="Genomic_DNA"/>
</dbReference>
<accession>A0A0B0Q1G8</accession>
<organism evidence="1 2">
    <name type="scientific">Gossypium arboreum</name>
    <name type="common">Tree cotton</name>
    <name type="synonym">Gossypium nanking</name>
    <dbReference type="NCBI Taxonomy" id="29729"/>
    <lineage>
        <taxon>Eukaryota</taxon>
        <taxon>Viridiplantae</taxon>
        <taxon>Streptophyta</taxon>
        <taxon>Embryophyta</taxon>
        <taxon>Tracheophyta</taxon>
        <taxon>Spermatophyta</taxon>
        <taxon>Magnoliopsida</taxon>
        <taxon>eudicotyledons</taxon>
        <taxon>Gunneridae</taxon>
        <taxon>Pentapetalae</taxon>
        <taxon>rosids</taxon>
        <taxon>malvids</taxon>
        <taxon>Malvales</taxon>
        <taxon>Malvaceae</taxon>
        <taxon>Malvoideae</taxon>
        <taxon>Gossypium</taxon>
    </lineage>
</organism>
<protein>
    <submittedName>
        <fullName evidence="1">Uncharacterized protein</fullName>
    </submittedName>
</protein>
<gene>
    <name evidence="1" type="ORF">F383_36204</name>
</gene>
<dbReference type="AlphaFoldDB" id="A0A0B0Q1G8"/>
<dbReference type="Proteomes" id="UP000032142">
    <property type="component" value="Unassembled WGS sequence"/>
</dbReference>
<evidence type="ECO:0000313" key="2">
    <source>
        <dbReference type="Proteomes" id="UP000032142"/>
    </source>
</evidence>
<evidence type="ECO:0000313" key="1">
    <source>
        <dbReference type="EMBL" id="KHG29656.1"/>
    </source>
</evidence>
<keyword evidence="2" id="KW-1185">Reference proteome</keyword>